<sequence length="250" mass="29221">MKLKKVKKTSVLALQNDSDEDKDEEKLMREHLKKENERNALKVDRLEKKLNYDIDLPDVSRQSNANKSNNESKYISNLLEAKKQRENDQLLLQSFKLKKETESTVGERIETSSFKIYKNEIKRLEDKASKSQENTETDPGSEGLLTFYRTQLDYRENERSTEYVPLQESPHPNPQDKPLQVPTDHISQPNTSFESTLTGGLNIRQEITKAELDLLHQKQSKLLSLLPPAYDQHFLDEARQRYFRRQKASQ</sequence>
<name>C4R5B7_KOMPG</name>
<feature type="region of interest" description="Disordered" evidence="1">
    <location>
        <begin position="1"/>
        <end position="27"/>
    </location>
</feature>
<organism evidence="2 3">
    <name type="scientific">Komagataella phaffii (strain GS115 / ATCC 20864)</name>
    <name type="common">Yeast</name>
    <name type="synonym">Pichia pastoris</name>
    <dbReference type="NCBI Taxonomy" id="644223"/>
    <lineage>
        <taxon>Eukaryota</taxon>
        <taxon>Fungi</taxon>
        <taxon>Dikarya</taxon>
        <taxon>Ascomycota</taxon>
        <taxon>Saccharomycotina</taxon>
        <taxon>Pichiomycetes</taxon>
        <taxon>Pichiales</taxon>
        <taxon>Pichiaceae</taxon>
        <taxon>Komagataella</taxon>
    </lineage>
</organism>
<dbReference type="AlphaFoldDB" id="C4R5B7"/>
<dbReference type="RefSeq" id="XP_002492932.1">
    <property type="nucleotide sequence ID" value="XM_002492887.1"/>
</dbReference>
<keyword evidence="3" id="KW-1185">Reference proteome</keyword>
<evidence type="ECO:0000313" key="2">
    <source>
        <dbReference type="EMBL" id="CAY70753.1"/>
    </source>
</evidence>
<evidence type="ECO:0008006" key="4">
    <source>
        <dbReference type="Google" id="ProtNLM"/>
    </source>
</evidence>
<feature type="region of interest" description="Disordered" evidence="1">
    <location>
        <begin position="158"/>
        <end position="178"/>
    </location>
</feature>
<evidence type="ECO:0000313" key="3">
    <source>
        <dbReference type="Proteomes" id="UP000000314"/>
    </source>
</evidence>
<dbReference type="InParanoid" id="C4R5B7"/>
<dbReference type="KEGG" id="ppa:PAS_chr3_1211"/>
<dbReference type="HOGENOM" id="CLU_1111722_0_0_1"/>
<reference evidence="2 3" key="1">
    <citation type="journal article" date="2009" name="Nat. Biotechnol.">
        <title>Genome sequence of the recombinant protein production host Pichia pastoris.</title>
        <authorList>
            <person name="De Schutter K."/>
            <person name="Lin Y.C."/>
            <person name="Tiels P."/>
            <person name="Van Hecke A."/>
            <person name="Glinka S."/>
            <person name="Weber-Lehmann J."/>
            <person name="Rouze P."/>
            <person name="Van de Peer Y."/>
            <person name="Callewaert N."/>
        </authorList>
    </citation>
    <scope>NUCLEOTIDE SEQUENCE [LARGE SCALE GENOMIC DNA]</scope>
    <source>
        <strain evidence="3">GS115 / ATCC 20864</strain>
    </source>
</reference>
<evidence type="ECO:0000256" key="1">
    <source>
        <dbReference type="SAM" id="MobiDB-lite"/>
    </source>
</evidence>
<proteinExistence type="predicted"/>
<dbReference type="GeneID" id="8199648"/>
<protein>
    <recommendedName>
        <fullName evidence="4">Nuclear speckle splicing regulatory protein 1 N-terminal domain-containing protein</fullName>
    </recommendedName>
</protein>
<gene>
    <name evidence="2" type="ordered locus">PAS_chr3_1211</name>
</gene>
<dbReference type="Proteomes" id="UP000000314">
    <property type="component" value="Chromosome 3"/>
</dbReference>
<dbReference type="OrthoDB" id="10340898at2759"/>
<dbReference type="EMBL" id="FN392321">
    <property type="protein sequence ID" value="CAY70753.1"/>
    <property type="molecule type" value="Genomic_DNA"/>
</dbReference>
<accession>C4R5B7</accession>